<feature type="compositionally biased region" description="Basic and acidic residues" evidence="1">
    <location>
        <begin position="209"/>
        <end position="233"/>
    </location>
</feature>
<dbReference type="GO" id="GO:0003677">
    <property type="term" value="F:DNA binding"/>
    <property type="evidence" value="ECO:0007669"/>
    <property type="project" value="TreeGrafter"/>
</dbReference>
<feature type="compositionally biased region" description="Polar residues" evidence="1">
    <location>
        <begin position="239"/>
        <end position="248"/>
    </location>
</feature>
<dbReference type="OrthoDB" id="9996895at2759"/>
<evidence type="ECO:0000256" key="1">
    <source>
        <dbReference type="SAM" id="MobiDB-lite"/>
    </source>
</evidence>
<feature type="region of interest" description="Disordered" evidence="1">
    <location>
        <begin position="164"/>
        <end position="291"/>
    </location>
</feature>
<gene>
    <name evidence="2" type="ORF">NliqN6_5497</name>
</gene>
<sequence>MDDETSKLPPPLPFGLEHDERAEDEQPRLPPKRSARSIRDFFGKPTPALDGEFEQDSGFSTTSAKEVNHGVTTTNDLAGKPEADTSVDSISIVESASKRKTAAGAQSGRKKTGGRKITDEDAEMREMEAAVRKKQKLESKAAKGKGKAAAVDLSDADGVEGALADQIPKKRGRPRKLPQSALQEIIDISSPTKEKFSRTNQPTKRRGRPLKDPTKKMTEELDLTHTESEDEVRVLGPSRNGSTASSAFGRNRVKGTRSADSMWDGAVQVVEDEAPPVKKKANPSTAGKPMHSFFARPKPASFDADMLARTDAEVGGGNVQAADPSAPADNLDAPRSPIASITMKYADDIFTSTCKRAPEANPSVPNKTLNPFFTPLPAPLPTSTVGRPGWARHATIVKDALWPSAEEIEVPSDDAIERPRLDLPRRARQRMAGTENEGFWARMLPKAVVKEDVHGSGQVEKGPAEVNAYTGHPAITSLEGKAANGGKTQLWIDKYRPLNHAEVLGNEVPAKYLVDWLGELAIGIGGELSEERRPVQRKVIKTRKRQPREDDWIVEDNEPIRGFDDAAGDEAVNNIEAAQPAGYPNLSKRLTNSILLQGPYGSGKTASIYAAASELGWEVFEVYPGIGKRSGVSLSQLVGDVGTNHMVGKGRPTMPPSPAPHKKPNPLLQAFAKVSGEAHGDVVATSVPVDLTNSPTKKTQDKDFGFVAPAESRECKTSGSDVRQSLILVEEVDILFEEDKGFWGAVVALIEESKRPVIMTCNDLSVIPFEDLALQTTLLYSPPHPAAAKALLGGIAAAEGQATSSQYLRSLVKSCQLRRPNPVVFNRPLVPPTDTHWPLGVDLRAAVCQLQLEGGGSPHLAHSLREETKRRERVMPSLTREGDPNGESLSEMREVAKMTDVISSVDAGIARRPQAITELCDPDHYKPSEDDQVGFHALLKPLPRLENQILAMLSREDEMASAVIALAENVAGRDGWVDDSLLEILGETRQTYQATTLEFLDPLIPLDSHLLPHPAIFLDYIPHISWMTRIDDTLAAQDATDVQAGRSRVNRKTGRMQRVTAGGYQGYVRQMAGGLGETQLEAVRRCRLEA</sequence>
<evidence type="ECO:0008006" key="4">
    <source>
        <dbReference type="Google" id="ProtNLM"/>
    </source>
</evidence>
<dbReference type="PANTHER" id="PTHR23389:SF21">
    <property type="entry name" value="ATPASE FAMILY AAA DOMAIN-CONTAINING PROTEIN 5"/>
    <property type="match status" value="1"/>
</dbReference>
<dbReference type="Proteomes" id="UP000620104">
    <property type="component" value="Unassembled WGS sequence"/>
</dbReference>
<proteinExistence type="predicted"/>
<feature type="region of interest" description="Disordered" evidence="1">
    <location>
        <begin position="315"/>
        <end position="334"/>
    </location>
</feature>
<protein>
    <recommendedName>
        <fullName evidence="4">AAA+ ATPase domain-containing protein</fullName>
    </recommendedName>
</protein>
<keyword evidence="3" id="KW-1185">Reference proteome</keyword>
<evidence type="ECO:0000313" key="3">
    <source>
        <dbReference type="Proteomes" id="UP000620104"/>
    </source>
</evidence>
<dbReference type="AlphaFoldDB" id="A0A8H3YGP7"/>
<dbReference type="InterPro" id="IPR027417">
    <property type="entry name" value="P-loop_NTPase"/>
</dbReference>
<dbReference type="Gene3D" id="3.40.50.300">
    <property type="entry name" value="P-loop containing nucleotide triphosphate hydrolases"/>
    <property type="match status" value="1"/>
</dbReference>
<reference evidence="2" key="1">
    <citation type="submission" date="2020-07" db="EMBL/GenBank/DDBJ databases">
        <title>Draft Genome Sequence of a Deep-Sea Yeast, Naganishia (Cryptococcus) liquefaciens strain N6.</title>
        <authorList>
            <person name="Han Y.W."/>
            <person name="Kajitani R."/>
            <person name="Morimoto H."/>
            <person name="Parhat M."/>
            <person name="Tsubouchi H."/>
            <person name="Bakenova O."/>
            <person name="Ogata M."/>
            <person name="Argunhan B."/>
            <person name="Aoki R."/>
            <person name="Kajiwara S."/>
            <person name="Itoh T."/>
            <person name="Iwasaki H."/>
        </authorList>
    </citation>
    <scope>NUCLEOTIDE SEQUENCE</scope>
    <source>
        <strain evidence="2">N6</strain>
    </source>
</reference>
<accession>A0A8H3YGP7</accession>
<feature type="compositionally biased region" description="Polar residues" evidence="1">
    <location>
        <begin position="57"/>
        <end position="76"/>
    </location>
</feature>
<dbReference type="PANTHER" id="PTHR23389">
    <property type="entry name" value="CHROMOSOME TRANSMISSION FIDELITY FACTOR 18"/>
    <property type="match status" value="1"/>
</dbReference>
<organism evidence="2 3">
    <name type="scientific">Naganishia liquefaciens</name>
    <dbReference type="NCBI Taxonomy" id="104408"/>
    <lineage>
        <taxon>Eukaryota</taxon>
        <taxon>Fungi</taxon>
        <taxon>Dikarya</taxon>
        <taxon>Basidiomycota</taxon>
        <taxon>Agaricomycotina</taxon>
        <taxon>Tremellomycetes</taxon>
        <taxon>Filobasidiales</taxon>
        <taxon>Filobasidiaceae</taxon>
        <taxon>Naganishia</taxon>
    </lineage>
</organism>
<name>A0A8H3YGP7_9TREE</name>
<feature type="region of interest" description="Disordered" evidence="1">
    <location>
        <begin position="1"/>
        <end position="122"/>
    </location>
</feature>
<dbReference type="EMBL" id="BLZA01000035">
    <property type="protein sequence ID" value="GHJ89095.1"/>
    <property type="molecule type" value="Genomic_DNA"/>
</dbReference>
<comment type="caution">
    <text evidence="2">The sequence shown here is derived from an EMBL/GenBank/DDBJ whole genome shotgun (WGS) entry which is preliminary data.</text>
</comment>
<feature type="compositionally biased region" description="Basic and acidic residues" evidence="1">
    <location>
        <begin position="16"/>
        <end position="27"/>
    </location>
</feature>
<dbReference type="GO" id="GO:0005634">
    <property type="term" value="C:nucleus"/>
    <property type="evidence" value="ECO:0007669"/>
    <property type="project" value="TreeGrafter"/>
</dbReference>
<dbReference type="SUPFAM" id="SSF52540">
    <property type="entry name" value="P-loop containing nucleoside triphosphate hydrolases"/>
    <property type="match status" value="1"/>
</dbReference>
<evidence type="ECO:0000313" key="2">
    <source>
        <dbReference type="EMBL" id="GHJ89095.1"/>
    </source>
</evidence>